<evidence type="ECO:0000313" key="1">
    <source>
        <dbReference type="EMBL" id="CAE7083697.1"/>
    </source>
</evidence>
<protein>
    <submittedName>
        <fullName evidence="1">Uncharacterized protein</fullName>
    </submittedName>
</protein>
<accession>A0A8H3DS50</accession>
<organism evidence="1 2">
    <name type="scientific">Rhizoctonia solani</name>
    <dbReference type="NCBI Taxonomy" id="456999"/>
    <lineage>
        <taxon>Eukaryota</taxon>
        <taxon>Fungi</taxon>
        <taxon>Dikarya</taxon>
        <taxon>Basidiomycota</taxon>
        <taxon>Agaricomycotina</taxon>
        <taxon>Agaricomycetes</taxon>
        <taxon>Cantharellales</taxon>
        <taxon>Ceratobasidiaceae</taxon>
        <taxon>Rhizoctonia</taxon>
    </lineage>
</organism>
<feature type="non-terminal residue" evidence="1">
    <location>
        <position position="190"/>
    </location>
</feature>
<gene>
    <name evidence="1" type="ORF">RDB_LOCUS25815</name>
</gene>
<dbReference type="AlphaFoldDB" id="A0A8H3DS50"/>
<evidence type="ECO:0000313" key="2">
    <source>
        <dbReference type="Proteomes" id="UP000663827"/>
    </source>
</evidence>
<reference evidence="1" key="1">
    <citation type="submission" date="2021-01" db="EMBL/GenBank/DDBJ databases">
        <authorList>
            <person name="Kaushik A."/>
        </authorList>
    </citation>
    <scope>NUCLEOTIDE SEQUENCE</scope>
    <source>
        <strain evidence="1">AG5</strain>
    </source>
</reference>
<proteinExistence type="predicted"/>
<feature type="non-terminal residue" evidence="1">
    <location>
        <position position="1"/>
    </location>
</feature>
<dbReference type="Proteomes" id="UP000663827">
    <property type="component" value="Unassembled WGS sequence"/>
</dbReference>
<comment type="caution">
    <text evidence="1">The sequence shown here is derived from an EMBL/GenBank/DDBJ whole genome shotgun (WGS) entry which is preliminary data.</text>
</comment>
<name>A0A8H3DS50_9AGAM</name>
<sequence>ETKANIRLIGVIVHETPEGTLKIERKFSESLRAFSNNPVVTKLLHVFGEWIEENGDESVEGSEPAATVYPNYAKENYPALPNYIGWTLAPLQDLVRGSLRGIMAFQGGIGRVMWTEIKANPEKFFQRTRVPQILLDNMEDPSRFSMLIATTWVDLLLACFTGKIERDKIVQFALVPAGTKPIHPKDSQED</sequence>
<dbReference type="EMBL" id="CAJNJQ010000518">
    <property type="protein sequence ID" value="CAE7083697.1"/>
    <property type="molecule type" value="Genomic_DNA"/>
</dbReference>